<comment type="caution">
    <text evidence="2">The sequence shown here is derived from an EMBL/GenBank/DDBJ whole genome shotgun (WGS) entry which is preliminary data.</text>
</comment>
<dbReference type="OrthoDB" id="4261367at2"/>
<evidence type="ECO:0000313" key="3">
    <source>
        <dbReference type="Proteomes" id="UP000053127"/>
    </source>
</evidence>
<reference evidence="2 3" key="1">
    <citation type="submission" date="2015-10" db="EMBL/GenBank/DDBJ databases">
        <title>Draft genome sequence of Streptomyces yokosukanensis DSM 40224, type strain for the species Streptomyces yokosukanensis.</title>
        <authorList>
            <person name="Ruckert C."/>
            <person name="Winkler A."/>
            <person name="Kalinowski J."/>
            <person name="Kampfer P."/>
            <person name="Glaeser S."/>
        </authorList>
    </citation>
    <scope>NUCLEOTIDE SEQUENCE [LARGE SCALE GENOMIC DNA]</scope>
    <source>
        <strain evidence="2 3">DSM 40224</strain>
    </source>
</reference>
<dbReference type="Proteomes" id="UP000053127">
    <property type="component" value="Unassembled WGS sequence"/>
</dbReference>
<accession>A0A117Q1L7</accession>
<protein>
    <submittedName>
        <fullName evidence="2">Uncharacterized protein</fullName>
    </submittedName>
</protein>
<keyword evidence="3" id="KW-1185">Reference proteome</keyword>
<evidence type="ECO:0000256" key="1">
    <source>
        <dbReference type="SAM" id="MobiDB-lite"/>
    </source>
</evidence>
<organism evidence="2 3">
    <name type="scientific">Streptomyces yokosukanensis</name>
    <dbReference type="NCBI Taxonomy" id="67386"/>
    <lineage>
        <taxon>Bacteria</taxon>
        <taxon>Bacillati</taxon>
        <taxon>Actinomycetota</taxon>
        <taxon>Actinomycetes</taxon>
        <taxon>Kitasatosporales</taxon>
        <taxon>Streptomycetaceae</taxon>
        <taxon>Streptomyces</taxon>
    </lineage>
</organism>
<gene>
    <name evidence="2" type="ORF">AQI95_21265</name>
</gene>
<dbReference type="RefSeq" id="WP_067125770.1">
    <property type="nucleotide sequence ID" value="NZ_KQ948213.1"/>
</dbReference>
<dbReference type="STRING" id="67386.AQI95_21265"/>
<name>A0A117Q1L7_9ACTN</name>
<dbReference type="EMBL" id="LMWN01000032">
    <property type="protein sequence ID" value="KUN03971.1"/>
    <property type="molecule type" value="Genomic_DNA"/>
</dbReference>
<evidence type="ECO:0000313" key="2">
    <source>
        <dbReference type="EMBL" id="KUN03971.1"/>
    </source>
</evidence>
<sequence>MNSRRPVRRPTEHAAVRAAARSARPTPPVPALMAALLEANDRGDREAVTLCAHRVVRASDPKVGEQ</sequence>
<proteinExistence type="predicted"/>
<feature type="region of interest" description="Disordered" evidence="1">
    <location>
        <begin position="1"/>
        <end position="26"/>
    </location>
</feature>
<dbReference type="AlphaFoldDB" id="A0A117Q1L7"/>